<evidence type="ECO:0000313" key="5">
    <source>
        <dbReference type="Proteomes" id="UP000321379"/>
    </source>
</evidence>
<evidence type="ECO:0000256" key="1">
    <source>
        <dbReference type="ARBA" id="ARBA00005445"/>
    </source>
</evidence>
<evidence type="ECO:0000256" key="2">
    <source>
        <dbReference type="ARBA" id="ARBA00022729"/>
    </source>
</evidence>
<reference evidence="4 5" key="1">
    <citation type="submission" date="2019-08" db="EMBL/GenBank/DDBJ databases">
        <title>Bacterial whole genome sequence for Glaciihabitans sp. CHu50b-6-2.</title>
        <authorList>
            <person name="Jin L."/>
        </authorList>
    </citation>
    <scope>NUCLEOTIDE SEQUENCE [LARGE SCALE GENOMIC DNA]</scope>
    <source>
        <strain evidence="4 5">CHu50b-6-2</strain>
    </source>
</reference>
<evidence type="ECO:0000313" key="4">
    <source>
        <dbReference type="EMBL" id="TXN32704.1"/>
    </source>
</evidence>
<feature type="chain" id="PRO_5022933234" evidence="3">
    <location>
        <begin position="36"/>
        <end position="259"/>
    </location>
</feature>
<dbReference type="Proteomes" id="UP000321379">
    <property type="component" value="Unassembled WGS sequence"/>
</dbReference>
<keyword evidence="2 3" id="KW-0732">Signal</keyword>
<evidence type="ECO:0000256" key="3">
    <source>
        <dbReference type="SAM" id="SignalP"/>
    </source>
</evidence>
<comment type="similarity">
    <text evidence="1">Belongs to the ice-binding protein family.</text>
</comment>
<comment type="caution">
    <text evidence="4">The sequence shown here is derived from an EMBL/GenBank/DDBJ whole genome shotgun (WGS) entry which is preliminary data.</text>
</comment>
<dbReference type="EMBL" id="VRMG01000002">
    <property type="protein sequence ID" value="TXN32704.1"/>
    <property type="molecule type" value="Genomic_DNA"/>
</dbReference>
<gene>
    <name evidence="4" type="ORF">FVP33_01115</name>
</gene>
<dbReference type="Pfam" id="PF11999">
    <property type="entry name" value="Ice_binding"/>
    <property type="match status" value="1"/>
</dbReference>
<organism evidence="4 5">
    <name type="scientific">Lacisediminihabitans profunda</name>
    <dbReference type="NCBI Taxonomy" id="2594790"/>
    <lineage>
        <taxon>Bacteria</taxon>
        <taxon>Bacillati</taxon>
        <taxon>Actinomycetota</taxon>
        <taxon>Actinomycetes</taxon>
        <taxon>Micrococcales</taxon>
        <taxon>Microbacteriaceae</taxon>
        <taxon>Lacisediminihabitans</taxon>
    </lineage>
</organism>
<protein>
    <submittedName>
        <fullName evidence="4">DUF3494 domain-containing protein</fullName>
    </submittedName>
</protein>
<proteinExistence type="inferred from homology"/>
<dbReference type="AlphaFoldDB" id="A0A5C8UVK4"/>
<feature type="signal peptide" evidence="3">
    <location>
        <begin position="1"/>
        <end position="35"/>
    </location>
</feature>
<sequence>MAHSTRRVSVPIFVLLGLVLSVSLASAPGAHSARAAESAVGLGNAGSFAVLAASTVTNTGPTIISGDLGVNAGSAVTGFPPGIVNNGTIHATDTLSGLAQNDLVTAYNDAAGRTPTTSGLAALDGMTLVPGVYSGGALSLGGTLTLNGSATDVFIFQSAATLDAGPGSRVLLIGGASACNVFWQVASSATLHTGAQFVGTIMALTSVSADTGATVEGRLLARTGGVTMDDNVITRPTSCATSAVGTPATPVPGRARFTG</sequence>
<dbReference type="InterPro" id="IPR021884">
    <property type="entry name" value="Ice-bd_prot"/>
</dbReference>
<accession>A0A5C8UVK4</accession>
<keyword evidence="5" id="KW-1185">Reference proteome</keyword>
<name>A0A5C8UVK4_9MICO</name>